<dbReference type="PANTHER" id="PTHR43155:SF2">
    <property type="entry name" value="CYCLIC DI-GMP PHOSPHODIESTERASE PA4108"/>
    <property type="match status" value="1"/>
</dbReference>
<dbReference type="EMBL" id="JAJBZT010000006">
    <property type="protein sequence ID" value="MCB6184362.1"/>
    <property type="molecule type" value="Genomic_DNA"/>
</dbReference>
<dbReference type="Gene3D" id="1.10.3210.10">
    <property type="entry name" value="Hypothetical protein af1432"/>
    <property type="match status" value="1"/>
</dbReference>
<reference evidence="3" key="1">
    <citation type="submission" date="2021-10" db="EMBL/GenBank/DDBJ databases">
        <title>The complete genome sequence of Leeia sp. TBRC 13508.</title>
        <authorList>
            <person name="Charoenyingcharoen P."/>
            <person name="Yukphan P."/>
        </authorList>
    </citation>
    <scope>NUCLEOTIDE SEQUENCE</scope>
    <source>
        <strain evidence="3">TBRC 13508</strain>
    </source>
</reference>
<dbReference type="PROSITE" id="PS51831">
    <property type="entry name" value="HD"/>
    <property type="match status" value="1"/>
</dbReference>
<dbReference type="CDD" id="cd00077">
    <property type="entry name" value="HDc"/>
    <property type="match status" value="1"/>
</dbReference>
<gene>
    <name evidence="3" type="ORF">LIN78_12480</name>
</gene>
<evidence type="ECO:0000259" key="1">
    <source>
        <dbReference type="PROSITE" id="PS51831"/>
    </source>
</evidence>
<protein>
    <submittedName>
        <fullName evidence="3">DUF3391 domain-containing protein</fullName>
    </submittedName>
</protein>
<dbReference type="Pfam" id="PF11871">
    <property type="entry name" value="DUF3391"/>
    <property type="match status" value="1"/>
</dbReference>
<feature type="domain" description="HD" evidence="1">
    <location>
        <begin position="169"/>
        <end position="291"/>
    </location>
</feature>
<dbReference type="NCBIfam" id="TIGR00277">
    <property type="entry name" value="HDIG"/>
    <property type="match status" value="1"/>
</dbReference>
<dbReference type="InterPro" id="IPR037522">
    <property type="entry name" value="HD_GYP_dom"/>
</dbReference>
<dbReference type="PANTHER" id="PTHR43155">
    <property type="entry name" value="CYCLIC DI-GMP PHOSPHODIESTERASE PA4108-RELATED"/>
    <property type="match status" value="1"/>
</dbReference>
<dbReference type="InterPro" id="IPR006675">
    <property type="entry name" value="HDIG_dom"/>
</dbReference>
<dbReference type="SMART" id="SM00471">
    <property type="entry name" value="HDc"/>
    <property type="match status" value="1"/>
</dbReference>
<evidence type="ECO:0000259" key="2">
    <source>
        <dbReference type="PROSITE" id="PS51832"/>
    </source>
</evidence>
<keyword evidence="4" id="KW-1185">Reference proteome</keyword>
<dbReference type="Pfam" id="PF13487">
    <property type="entry name" value="HD_5"/>
    <property type="match status" value="1"/>
</dbReference>
<dbReference type="InterPro" id="IPR003607">
    <property type="entry name" value="HD/PDEase_dom"/>
</dbReference>
<dbReference type="PROSITE" id="PS51832">
    <property type="entry name" value="HD_GYP"/>
    <property type="match status" value="1"/>
</dbReference>
<evidence type="ECO:0000313" key="3">
    <source>
        <dbReference type="EMBL" id="MCB6184362.1"/>
    </source>
</evidence>
<comment type="caution">
    <text evidence="3">The sequence shown here is derived from an EMBL/GenBank/DDBJ whole genome shotgun (WGS) entry which is preliminary data.</text>
</comment>
<dbReference type="InterPro" id="IPR006674">
    <property type="entry name" value="HD_domain"/>
</dbReference>
<name>A0ABS8D8B0_9NEIS</name>
<sequence>MSESGLNYIPVTRLRVGMFIELELDWMSHPFSLNRFKIRSQSQIDTLTAIGVEKVLFDPSRSDASPLEVAEPSVQTVAAEAELLNIADKEITKKVNLISKEEADAKALDLLEKKYTESCRIFKVLSKEALSSPTNAKEKAEQLGSMLFEQIQAEHIAIRLLADRTGEEFTLHNMNVAVLSTLLAKQMGLADEQIKLVATAALLHDIGKLSLPDRLRFHNMHLSSAEKNLLKEHVSKGVEMGKQMGLSHHILLAIGQHHELADGSGYPLGINVHRMTGEAKILALINRYDNLCNTGVLTESLTPHEALRTIFATSRHEFDEGLLAAFVKLMGIYPPGSIVRLTDDRMAMVTSVNPKQPLRPVVLVYDEKAPRERAPMINLEDAPETSIRQAIKPGTLPKAIFDYLAPRRQLVYFIQKIESDDLSEA</sequence>
<feature type="domain" description="HD-GYP" evidence="2">
    <location>
        <begin position="147"/>
        <end position="342"/>
    </location>
</feature>
<evidence type="ECO:0000313" key="4">
    <source>
        <dbReference type="Proteomes" id="UP001165395"/>
    </source>
</evidence>
<dbReference type="SUPFAM" id="SSF109604">
    <property type="entry name" value="HD-domain/PDEase-like"/>
    <property type="match status" value="1"/>
</dbReference>
<dbReference type="InterPro" id="IPR021812">
    <property type="entry name" value="DUF3391"/>
</dbReference>
<dbReference type="Proteomes" id="UP001165395">
    <property type="component" value="Unassembled WGS sequence"/>
</dbReference>
<dbReference type="RefSeq" id="WP_227181172.1">
    <property type="nucleotide sequence ID" value="NZ_JAJBZT010000006.1"/>
</dbReference>
<proteinExistence type="predicted"/>
<accession>A0ABS8D8B0</accession>
<organism evidence="3 4">
    <name type="scientific">Leeia speluncae</name>
    <dbReference type="NCBI Taxonomy" id="2884804"/>
    <lineage>
        <taxon>Bacteria</taxon>
        <taxon>Pseudomonadati</taxon>
        <taxon>Pseudomonadota</taxon>
        <taxon>Betaproteobacteria</taxon>
        <taxon>Neisseriales</taxon>
        <taxon>Leeiaceae</taxon>
        <taxon>Leeia</taxon>
    </lineage>
</organism>